<keyword evidence="6" id="KW-1185">Reference proteome</keyword>
<dbReference type="PANTHER" id="PTHR30409">
    <property type="entry name" value="CARBAMATE KINASE"/>
    <property type="match status" value="1"/>
</dbReference>
<dbReference type="InterPro" id="IPR003964">
    <property type="entry name" value="Carb_kinase"/>
</dbReference>
<dbReference type="EMBL" id="CADIKL010000044">
    <property type="protein sequence ID" value="CAB3804690.1"/>
    <property type="molecule type" value="Genomic_DNA"/>
</dbReference>
<evidence type="ECO:0000256" key="1">
    <source>
        <dbReference type="ARBA" id="ARBA00011066"/>
    </source>
</evidence>
<name>A0A6J5GPM7_9BURK</name>
<dbReference type="AlphaFoldDB" id="A0A6J5GPM7"/>
<protein>
    <submittedName>
        <fullName evidence="5">Carbamate kinase 1</fullName>
        <ecNumber evidence="5">2.7.2.2</ecNumber>
    </submittedName>
</protein>
<evidence type="ECO:0000259" key="4">
    <source>
        <dbReference type="Pfam" id="PF00696"/>
    </source>
</evidence>
<reference evidence="5 6" key="1">
    <citation type="submission" date="2020-04" db="EMBL/GenBank/DDBJ databases">
        <authorList>
            <person name="De Canck E."/>
        </authorList>
    </citation>
    <scope>NUCLEOTIDE SEQUENCE [LARGE SCALE GENOMIC DNA]</scope>
    <source>
        <strain evidence="5 6">LMG 28688</strain>
    </source>
</reference>
<accession>A0A6J5GPM7</accession>
<evidence type="ECO:0000256" key="2">
    <source>
        <dbReference type="ARBA" id="ARBA00022679"/>
    </source>
</evidence>
<dbReference type="InterPro" id="IPR001048">
    <property type="entry name" value="Asp/Glu/Uridylate_kinase"/>
</dbReference>
<evidence type="ECO:0000313" key="5">
    <source>
        <dbReference type="EMBL" id="CAB3804690.1"/>
    </source>
</evidence>
<dbReference type="GO" id="GO:0019546">
    <property type="term" value="P:L-arginine deiminase pathway"/>
    <property type="evidence" value="ECO:0007669"/>
    <property type="project" value="TreeGrafter"/>
</dbReference>
<evidence type="ECO:0000256" key="3">
    <source>
        <dbReference type="ARBA" id="ARBA00022777"/>
    </source>
</evidence>
<evidence type="ECO:0000313" key="6">
    <source>
        <dbReference type="Proteomes" id="UP000494119"/>
    </source>
</evidence>
<keyword evidence="3 5" id="KW-0418">Kinase</keyword>
<dbReference type="GO" id="GO:0008804">
    <property type="term" value="F:carbamate kinase activity"/>
    <property type="evidence" value="ECO:0007669"/>
    <property type="project" value="UniProtKB-EC"/>
</dbReference>
<dbReference type="PRINTS" id="PR01469">
    <property type="entry name" value="CARBMTKINASE"/>
</dbReference>
<dbReference type="PANTHER" id="PTHR30409:SF1">
    <property type="entry name" value="CARBAMATE KINASE-RELATED"/>
    <property type="match status" value="1"/>
</dbReference>
<dbReference type="Pfam" id="PF00696">
    <property type="entry name" value="AA_kinase"/>
    <property type="match status" value="1"/>
</dbReference>
<feature type="domain" description="Aspartate/glutamate/uridylate kinase" evidence="4">
    <location>
        <begin position="2"/>
        <end position="80"/>
    </location>
</feature>
<proteinExistence type="inferred from homology"/>
<dbReference type="Gene3D" id="3.40.1160.10">
    <property type="entry name" value="Acetylglutamate kinase-like"/>
    <property type="match status" value="1"/>
</dbReference>
<dbReference type="Proteomes" id="UP000494119">
    <property type="component" value="Unassembled WGS sequence"/>
</dbReference>
<gene>
    <name evidence="5" type="primary">arcC1</name>
    <name evidence="5" type="ORF">LMG28688_06049</name>
</gene>
<dbReference type="EC" id="2.7.2.2" evidence="5"/>
<dbReference type="InterPro" id="IPR036393">
    <property type="entry name" value="AceGlu_kinase-like_sf"/>
</dbReference>
<comment type="similarity">
    <text evidence="1">Belongs to the carbamate kinase family.</text>
</comment>
<organism evidence="5 6">
    <name type="scientific">Paraburkholderia caffeinitolerans</name>
    <dbReference type="NCBI Taxonomy" id="1723730"/>
    <lineage>
        <taxon>Bacteria</taxon>
        <taxon>Pseudomonadati</taxon>
        <taxon>Pseudomonadota</taxon>
        <taxon>Betaproteobacteria</taxon>
        <taxon>Burkholderiales</taxon>
        <taxon>Burkholderiaceae</taxon>
        <taxon>Paraburkholderia</taxon>
    </lineage>
</organism>
<keyword evidence="2 5" id="KW-0808">Transferase</keyword>
<dbReference type="SUPFAM" id="SSF53633">
    <property type="entry name" value="Carbamate kinase-like"/>
    <property type="match status" value="1"/>
</dbReference>
<sequence length="91" mass="9427">MIDKDLCSALLAVELGADLLIIATDVDAAYVDWGKPGQKAIAQAHPDALEKLGFAAGSMGPKVQAAMEFARTTGKDAVIGSLSDIVAITKR</sequence>
<dbReference type="GO" id="GO:0005829">
    <property type="term" value="C:cytosol"/>
    <property type="evidence" value="ECO:0007669"/>
    <property type="project" value="TreeGrafter"/>
</dbReference>